<reference evidence="4 5" key="1">
    <citation type="submission" date="2016-10" db="EMBL/GenBank/DDBJ databases">
        <title>Draft genome sequence of Coniochaeta ligniaria NRRL30616, a lignocellulolytic fungus for bioabatement of inhibitors in plant biomass hydrolysates.</title>
        <authorList>
            <consortium name="DOE Joint Genome Institute"/>
            <person name="Jimenez D.J."/>
            <person name="Hector R.E."/>
            <person name="Riley R."/>
            <person name="Sun H."/>
            <person name="Grigoriev I.V."/>
            <person name="Van Elsas J.D."/>
            <person name="Nichols N.N."/>
        </authorList>
    </citation>
    <scope>NUCLEOTIDE SEQUENCE [LARGE SCALE GENOMIC DNA]</scope>
    <source>
        <strain evidence="4 5">NRRL 30616</strain>
    </source>
</reference>
<feature type="domain" description="DUF3533" evidence="3">
    <location>
        <begin position="34"/>
        <end position="399"/>
    </location>
</feature>
<dbReference type="InterPro" id="IPR022703">
    <property type="entry name" value="DUF3533"/>
</dbReference>
<protein>
    <recommendedName>
        <fullName evidence="3">DUF3533 domain-containing protein</fullName>
    </recommendedName>
</protein>
<dbReference type="Pfam" id="PF12051">
    <property type="entry name" value="DUF3533"/>
    <property type="match status" value="1"/>
</dbReference>
<dbReference type="OrthoDB" id="2140105at2759"/>
<evidence type="ECO:0000256" key="1">
    <source>
        <dbReference type="SAM" id="MobiDB-lite"/>
    </source>
</evidence>
<keyword evidence="2" id="KW-0472">Membrane</keyword>
<evidence type="ECO:0000313" key="4">
    <source>
        <dbReference type="EMBL" id="OIW22465.1"/>
    </source>
</evidence>
<dbReference type="InParanoid" id="A0A1J7IMW6"/>
<name>A0A1J7IMW6_9PEZI</name>
<dbReference type="FunCoup" id="A0A1J7IMW6">
    <property type="interactions" value="32"/>
</dbReference>
<dbReference type="AlphaFoldDB" id="A0A1J7IMW6"/>
<dbReference type="PANTHER" id="PTHR34814:SF2">
    <property type="entry name" value="DUF3533 DOMAIN-CONTAINING PROTEIN"/>
    <property type="match status" value="1"/>
</dbReference>
<feature type="transmembrane region" description="Helical" evidence="2">
    <location>
        <begin position="302"/>
        <end position="323"/>
    </location>
</feature>
<feature type="compositionally biased region" description="Basic and acidic residues" evidence="1">
    <location>
        <begin position="469"/>
        <end position="482"/>
    </location>
</feature>
<sequence>MTKLYPRATENRLWRSDAAFKKSRNGFLKASGKNFLYLQVLFLGLFCWIMGSLYQQETHTKNLRIAFVDYENQNGAIGAAVRNAYGRLQNVRFPTLEEVPSADYPIPAELKEAVCRIRYWGALYVWPGASARLEQALAGNLSAADYDPSHVLTYIWNEARYSQIVDAAVSGSLQTLSQNARVDYSAANGTGHVTALTTPDAISVFANPWTLNNVNLQPTTQGSRAIYNTLVIILLMIQEFFYLGIINALYLNFKIYNRANPWRIIAIRSANSLLYTFIGSLCATGAIWAFKSTWEVDYSQWALTWMALWLFAHLNFLALDVFTIWLPLPFVPMALITWIIWNVSSILLPFELSPGFFKIGYAFPAHEVYQVLTDIWSRGCNPQLRVALPVMVVWEVVAFCLSALGVFRRCHYATLAQEEQEALEEQVEADGEEPGKVEKTPTRRTEAEDVEAGSSAEGDTESELSEAMSRADERMRRQESKASRVGYGPAFGLPFVGDEDTSSNEEQR</sequence>
<feature type="compositionally biased region" description="Basic and acidic residues" evidence="1">
    <location>
        <begin position="433"/>
        <end position="447"/>
    </location>
</feature>
<keyword evidence="2" id="KW-1133">Transmembrane helix</keyword>
<dbReference type="EMBL" id="KV875113">
    <property type="protein sequence ID" value="OIW22465.1"/>
    <property type="molecule type" value="Genomic_DNA"/>
</dbReference>
<dbReference type="GO" id="GO:0016020">
    <property type="term" value="C:membrane"/>
    <property type="evidence" value="ECO:0007669"/>
    <property type="project" value="TreeGrafter"/>
</dbReference>
<proteinExistence type="predicted"/>
<feature type="compositionally biased region" description="Acidic residues" evidence="1">
    <location>
        <begin position="497"/>
        <end position="508"/>
    </location>
</feature>
<feature type="transmembrane region" description="Helical" evidence="2">
    <location>
        <begin position="330"/>
        <end position="350"/>
    </location>
</feature>
<organism evidence="4 5">
    <name type="scientific">Coniochaeta ligniaria NRRL 30616</name>
    <dbReference type="NCBI Taxonomy" id="1408157"/>
    <lineage>
        <taxon>Eukaryota</taxon>
        <taxon>Fungi</taxon>
        <taxon>Dikarya</taxon>
        <taxon>Ascomycota</taxon>
        <taxon>Pezizomycotina</taxon>
        <taxon>Sordariomycetes</taxon>
        <taxon>Sordariomycetidae</taxon>
        <taxon>Coniochaetales</taxon>
        <taxon>Coniochaetaceae</taxon>
        <taxon>Coniochaeta</taxon>
    </lineage>
</organism>
<evidence type="ECO:0000256" key="2">
    <source>
        <dbReference type="SAM" id="Phobius"/>
    </source>
</evidence>
<feature type="transmembrane region" description="Helical" evidence="2">
    <location>
        <begin position="386"/>
        <end position="407"/>
    </location>
</feature>
<feature type="transmembrane region" description="Helical" evidence="2">
    <location>
        <begin position="225"/>
        <end position="251"/>
    </location>
</feature>
<dbReference type="PANTHER" id="PTHR34814">
    <property type="entry name" value="NITROSOGUANIDINE RESISTANCE PROTEIN SNG1"/>
    <property type="match status" value="1"/>
</dbReference>
<accession>A0A1J7IMW6</accession>
<evidence type="ECO:0000259" key="3">
    <source>
        <dbReference type="Pfam" id="PF12051"/>
    </source>
</evidence>
<feature type="compositionally biased region" description="Acidic residues" evidence="1">
    <location>
        <begin position="423"/>
        <end position="432"/>
    </location>
</feature>
<dbReference type="STRING" id="1408157.A0A1J7IMW6"/>
<gene>
    <name evidence="4" type="ORF">CONLIGDRAFT_587357</name>
</gene>
<feature type="region of interest" description="Disordered" evidence="1">
    <location>
        <begin position="423"/>
        <end position="508"/>
    </location>
</feature>
<keyword evidence="2" id="KW-0812">Transmembrane</keyword>
<feature type="transmembrane region" description="Helical" evidence="2">
    <location>
        <begin position="34"/>
        <end position="54"/>
    </location>
</feature>
<keyword evidence="5" id="KW-1185">Reference proteome</keyword>
<feature type="transmembrane region" description="Helical" evidence="2">
    <location>
        <begin position="272"/>
        <end position="290"/>
    </location>
</feature>
<dbReference type="InterPro" id="IPR053001">
    <property type="entry name" value="MNNG_permease-like"/>
</dbReference>
<dbReference type="Proteomes" id="UP000182658">
    <property type="component" value="Unassembled WGS sequence"/>
</dbReference>
<evidence type="ECO:0000313" key="5">
    <source>
        <dbReference type="Proteomes" id="UP000182658"/>
    </source>
</evidence>